<keyword evidence="5" id="KW-1185">Reference proteome</keyword>
<organism evidence="4 5">
    <name type="scientific">Trametes pubescens</name>
    <name type="common">White-rot fungus</name>
    <dbReference type="NCBI Taxonomy" id="154538"/>
    <lineage>
        <taxon>Eukaryota</taxon>
        <taxon>Fungi</taxon>
        <taxon>Dikarya</taxon>
        <taxon>Basidiomycota</taxon>
        <taxon>Agaricomycotina</taxon>
        <taxon>Agaricomycetes</taxon>
        <taxon>Polyporales</taxon>
        <taxon>Polyporaceae</taxon>
        <taxon>Trametes</taxon>
    </lineage>
</organism>
<comment type="caution">
    <text evidence="4">The sequence shown here is derived from an EMBL/GenBank/DDBJ whole genome shotgun (WGS) entry which is preliminary data.</text>
</comment>
<dbReference type="PANTHER" id="PTHR10366:SF564">
    <property type="entry name" value="STEROL-4-ALPHA-CARBOXYLATE 3-DEHYDROGENASE, DECARBOXYLATING"/>
    <property type="match status" value="1"/>
</dbReference>
<dbReference type="STRING" id="154538.A0A1M2VNR4"/>
<dbReference type="AlphaFoldDB" id="A0A1M2VNR4"/>
<reference evidence="4 5" key="1">
    <citation type="submission" date="2016-10" db="EMBL/GenBank/DDBJ databases">
        <title>Genome sequence of the basidiomycete white-rot fungus Trametes pubescens.</title>
        <authorList>
            <person name="Makela M.R."/>
            <person name="Granchi Z."/>
            <person name="Peng M."/>
            <person name="De Vries R.P."/>
            <person name="Grigoriev I."/>
            <person name="Riley R."/>
            <person name="Hilden K."/>
        </authorList>
    </citation>
    <scope>NUCLEOTIDE SEQUENCE [LARGE SCALE GENOMIC DNA]</scope>
    <source>
        <strain evidence="4 5">FBCC735</strain>
    </source>
</reference>
<dbReference type="PANTHER" id="PTHR10366">
    <property type="entry name" value="NAD DEPENDENT EPIMERASE/DEHYDRATASE"/>
    <property type="match status" value="1"/>
</dbReference>
<evidence type="ECO:0000259" key="3">
    <source>
        <dbReference type="Pfam" id="PF01370"/>
    </source>
</evidence>
<evidence type="ECO:0000256" key="2">
    <source>
        <dbReference type="ARBA" id="ARBA00023445"/>
    </source>
</evidence>
<dbReference type="OrthoDB" id="2735536at2759"/>
<evidence type="ECO:0000256" key="1">
    <source>
        <dbReference type="ARBA" id="ARBA00023002"/>
    </source>
</evidence>
<feature type="domain" description="NAD-dependent epimerase/dehydratase" evidence="3">
    <location>
        <begin position="9"/>
        <end position="267"/>
    </location>
</feature>
<dbReference type="SUPFAM" id="SSF51735">
    <property type="entry name" value="NAD(P)-binding Rossmann-fold domains"/>
    <property type="match status" value="1"/>
</dbReference>
<dbReference type="OMA" id="IGREFRF"/>
<evidence type="ECO:0000313" key="5">
    <source>
        <dbReference type="Proteomes" id="UP000184267"/>
    </source>
</evidence>
<accession>A0A1M2VNR4</accession>
<name>A0A1M2VNR4_TRAPU</name>
<sequence length="345" mass="37337">MPAVTSGKVLVTGANGFVAVWVAKTLLDAGFSVRGTVRSESKAGHLRTLFASAGDKFEVVIVDDITKEGAFDAHVGDVDAIAHTASPFHLNGVEPDELIVPALQGTLSVLRSARAHAPNLRRVIVLSSVAAVVRKNPNPAEMLVLDEASWNEEDIVTVREQGAAAPGGAKYTASKTLAERAAWDFVEKEKAAIGWDLVTLCPPFIFGPFLHEVAKPELLNTSAQLWYFMVVKGTFDNETLANGGGSWVDVRDIAQAHVLALLKPEAAGNRFIMSSQEFKFQDFLTAAHKIEPTLPAGNTSYDPSQAKFEIAYDNTRAKTVLGIKFRTMAETTKDTLEDFKARGWL</sequence>
<gene>
    <name evidence="4" type="ORF">TRAPUB_14345</name>
</gene>
<protein>
    <recommendedName>
        <fullName evidence="3">NAD-dependent epimerase/dehydratase domain-containing protein</fullName>
    </recommendedName>
</protein>
<dbReference type="InterPro" id="IPR001509">
    <property type="entry name" value="Epimerase_deHydtase"/>
</dbReference>
<dbReference type="GO" id="GO:0016616">
    <property type="term" value="F:oxidoreductase activity, acting on the CH-OH group of donors, NAD or NADP as acceptor"/>
    <property type="evidence" value="ECO:0007669"/>
    <property type="project" value="TreeGrafter"/>
</dbReference>
<dbReference type="EMBL" id="MNAD01000966">
    <property type="protein sequence ID" value="OJT09208.1"/>
    <property type="molecule type" value="Genomic_DNA"/>
</dbReference>
<dbReference type="InterPro" id="IPR050425">
    <property type="entry name" value="NAD(P)_dehydrat-like"/>
</dbReference>
<dbReference type="Proteomes" id="UP000184267">
    <property type="component" value="Unassembled WGS sequence"/>
</dbReference>
<evidence type="ECO:0000313" key="4">
    <source>
        <dbReference type="EMBL" id="OJT09208.1"/>
    </source>
</evidence>
<proteinExistence type="inferred from homology"/>
<dbReference type="Gene3D" id="3.40.50.720">
    <property type="entry name" value="NAD(P)-binding Rossmann-like Domain"/>
    <property type="match status" value="1"/>
</dbReference>
<dbReference type="Pfam" id="PF01370">
    <property type="entry name" value="Epimerase"/>
    <property type="match status" value="1"/>
</dbReference>
<keyword evidence="1" id="KW-0560">Oxidoreductase</keyword>
<dbReference type="InterPro" id="IPR036291">
    <property type="entry name" value="NAD(P)-bd_dom_sf"/>
</dbReference>
<comment type="similarity">
    <text evidence="2">Belongs to the NAD(P)-dependent epimerase/dehydratase family. Dihydroflavonol-4-reductase subfamily.</text>
</comment>